<organism evidence="2">
    <name type="scientific">Brassica cretica</name>
    <name type="common">Mustard</name>
    <dbReference type="NCBI Taxonomy" id="69181"/>
    <lineage>
        <taxon>Eukaryota</taxon>
        <taxon>Viridiplantae</taxon>
        <taxon>Streptophyta</taxon>
        <taxon>Embryophyta</taxon>
        <taxon>Tracheophyta</taxon>
        <taxon>Spermatophyta</taxon>
        <taxon>Magnoliopsida</taxon>
        <taxon>eudicotyledons</taxon>
        <taxon>Gunneridae</taxon>
        <taxon>Pentapetalae</taxon>
        <taxon>rosids</taxon>
        <taxon>malvids</taxon>
        <taxon>Brassicales</taxon>
        <taxon>Brassicaceae</taxon>
        <taxon>Brassiceae</taxon>
        <taxon>Brassica</taxon>
    </lineage>
</organism>
<name>A0A8S9GUT2_BRACR</name>
<gene>
    <name evidence="2" type="ORF">F2Q70_00019552</name>
</gene>
<evidence type="ECO:0000313" key="2">
    <source>
        <dbReference type="EMBL" id="KAF2548346.1"/>
    </source>
</evidence>
<dbReference type="AlphaFoldDB" id="A0A8S9GUT2"/>
<proteinExistence type="predicted"/>
<protein>
    <submittedName>
        <fullName evidence="2">Uncharacterized protein</fullName>
    </submittedName>
</protein>
<reference evidence="2" key="1">
    <citation type="submission" date="2019-12" db="EMBL/GenBank/DDBJ databases">
        <title>Genome sequencing and annotation of Brassica cretica.</title>
        <authorList>
            <person name="Studholme D.J."/>
            <person name="Sarris P.F."/>
        </authorList>
    </citation>
    <scope>NUCLEOTIDE SEQUENCE</scope>
    <source>
        <strain evidence="2">PFS-102/07</strain>
        <tissue evidence="2">Leaf</tissue>
    </source>
</reference>
<comment type="caution">
    <text evidence="2">The sequence shown here is derived from an EMBL/GenBank/DDBJ whole genome shotgun (WGS) entry which is preliminary data.</text>
</comment>
<feature type="region of interest" description="Disordered" evidence="1">
    <location>
        <begin position="1"/>
        <end position="34"/>
    </location>
</feature>
<accession>A0A8S9GUT2</accession>
<sequence length="81" mass="8841">MPTIAGPGSSSYNHIVAAGSEKSESIETPQKRKLRSEEVNLLSEDTISTPKKLKSRRRIAVSNLRTPEKACSSVDLEDASR</sequence>
<evidence type="ECO:0000256" key="1">
    <source>
        <dbReference type="SAM" id="MobiDB-lite"/>
    </source>
</evidence>
<dbReference type="EMBL" id="QGKY02001925">
    <property type="protein sequence ID" value="KAF2548346.1"/>
    <property type="molecule type" value="Genomic_DNA"/>
</dbReference>